<dbReference type="EC" id="2.7.11.1" evidence="5"/>
<dbReference type="GeneID" id="60202114"/>
<dbReference type="STRING" id="167542.P9515_00761"/>
<dbReference type="KEGG" id="pmc:P9515_00761"/>
<name>A2BU24_PROM5</name>
<dbReference type="InterPro" id="IPR019808">
    <property type="entry name" value="Histidine_triad_CS"/>
</dbReference>
<evidence type="ECO:0000256" key="3">
    <source>
        <dbReference type="PROSITE-ProRule" id="PRU00464"/>
    </source>
</evidence>
<dbReference type="PANTHER" id="PTHR23089">
    <property type="entry name" value="HISTIDINE TRIAD HIT PROTEIN"/>
    <property type="match status" value="1"/>
</dbReference>
<dbReference type="AlphaFoldDB" id="A2BU24"/>
<dbReference type="EC" id="3.6.1.17" evidence="5"/>
<dbReference type="Pfam" id="PF11969">
    <property type="entry name" value="DcpS_C"/>
    <property type="match status" value="1"/>
</dbReference>
<sequence>MTQTTIFSKIINGEIPCEKLYEDELCIAFDDIAAQAPVHFLVIPKKPLVSLYECLEEDKDLLGHLLLVGKNIARSKKLKNWRTVINTGEESGQTVFHLHIHFLAGRKMSWPPG</sequence>
<dbReference type="InterPro" id="IPR001310">
    <property type="entry name" value="Histidine_triad_HIT"/>
</dbReference>
<evidence type="ECO:0000259" key="4">
    <source>
        <dbReference type="PROSITE" id="PS51084"/>
    </source>
</evidence>
<feature type="domain" description="HIT" evidence="4">
    <location>
        <begin position="6"/>
        <end position="113"/>
    </location>
</feature>
<dbReference type="InterPro" id="IPR036265">
    <property type="entry name" value="HIT-like_sf"/>
</dbReference>
<dbReference type="Gene3D" id="3.30.428.10">
    <property type="entry name" value="HIT-like"/>
    <property type="match status" value="1"/>
</dbReference>
<proteinExistence type="predicted"/>
<evidence type="ECO:0000256" key="1">
    <source>
        <dbReference type="PIRSR" id="PIRSR601310-1"/>
    </source>
</evidence>
<feature type="short sequence motif" description="Histidine triad motif" evidence="2 3">
    <location>
        <begin position="97"/>
        <end position="101"/>
    </location>
</feature>
<dbReference type="eggNOG" id="COG0537">
    <property type="taxonomic scope" value="Bacteria"/>
</dbReference>
<reference evidence="5 6" key="1">
    <citation type="journal article" date="2007" name="PLoS Genet.">
        <title>Patterns and implications of gene gain and loss in the evolution of Prochlorococcus.</title>
        <authorList>
            <person name="Kettler G.C."/>
            <person name="Martiny A.C."/>
            <person name="Huang K."/>
            <person name="Zucker J."/>
            <person name="Coleman M.L."/>
            <person name="Rodrigue S."/>
            <person name="Chen F."/>
            <person name="Lapidus A."/>
            <person name="Ferriera S."/>
            <person name="Johnson J."/>
            <person name="Steglich C."/>
            <person name="Church G.M."/>
            <person name="Richardson P."/>
            <person name="Chisholm S.W."/>
        </authorList>
    </citation>
    <scope>NUCLEOTIDE SEQUENCE [LARGE SCALE GENOMIC DNA]</scope>
    <source>
        <strain evidence="5 6">MIT 9515</strain>
    </source>
</reference>
<dbReference type="GO" id="GO:0004081">
    <property type="term" value="F:bis(5'-nucleosyl)-tetraphosphatase (asymmetrical) activity"/>
    <property type="evidence" value="ECO:0007669"/>
    <property type="project" value="UniProtKB-EC"/>
</dbReference>
<dbReference type="HOGENOM" id="CLU_056776_8_1_3"/>
<dbReference type="PRINTS" id="PR00332">
    <property type="entry name" value="HISTRIAD"/>
</dbReference>
<dbReference type="RefSeq" id="WP_011819402.1">
    <property type="nucleotide sequence ID" value="NC_008817.1"/>
</dbReference>
<accession>A2BU24</accession>
<keyword evidence="5" id="KW-0808">Transferase</keyword>
<dbReference type="PROSITE" id="PS00892">
    <property type="entry name" value="HIT_1"/>
    <property type="match status" value="1"/>
</dbReference>
<dbReference type="InterPro" id="IPR011146">
    <property type="entry name" value="HIT-like"/>
</dbReference>
<feature type="active site" description="Tele-AMP-histidine intermediate" evidence="1">
    <location>
        <position position="99"/>
    </location>
</feature>
<gene>
    <name evidence="5" type="primary">hit</name>
    <name evidence="5" type="ordered locus">P9515_00761</name>
</gene>
<dbReference type="SUPFAM" id="SSF54197">
    <property type="entry name" value="HIT-like"/>
    <property type="match status" value="1"/>
</dbReference>
<dbReference type="OrthoDB" id="9784774at2"/>
<evidence type="ECO:0000256" key="2">
    <source>
        <dbReference type="PIRSR" id="PIRSR601310-3"/>
    </source>
</evidence>
<keyword evidence="5" id="KW-0378">Hydrolase</keyword>
<evidence type="ECO:0000313" key="6">
    <source>
        <dbReference type="Proteomes" id="UP000001589"/>
    </source>
</evidence>
<evidence type="ECO:0000313" key="5">
    <source>
        <dbReference type="EMBL" id="ABM71285.1"/>
    </source>
</evidence>
<dbReference type="PROSITE" id="PS51084">
    <property type="entry name" value="HIT_2"/>
    <property type="match status" value="1"/>
</dbReference>
<dbReference type="Proteomes" id="UP000001589">
    <property type="component" value="Chromosome"/>
</dbReference>
<organism evidence="5 6">
    <name type="scientific">Prochlorococcus marinus (strain MIT 9515)</name>
    <dbReference type="NCBI Taxonomy" id="167542"/>
    <lineage>
        <taxon>Bacteria</taxon>
        <taxon>Bacillati</taxon>
        <taxon>Cyanobacteriota</taxon>
        <taxon>Cyanophyceae</taxon>
        <taxon>Synechococcales</taxon>
        <taxon>Prochlorococcaceae</taxon>
        <taxon>Prochlorococcus</taxon>
    </lineage>
</organism>
<dbReference type="GO" id="GO:0004674">
    <property type="term" value="F:protein serine/threonine kinase activity"/>
    <property type="evidence" value="ECO:0007669"/>
    <property type="project" value="UniProtKB-EC"/>
</dbReference>
<dbReference type="EMBL" id="CP000552">
    <property type="protein sequence ID" value="ABM71285.1"/>
    <property type="molecule type" value="Genomic_DNA"/>
</dbReference>
<dbReference type="CDD" id="cd01276">
    <property type="entry name" value="PKCI_related"/>
    <property type="match status" value="1"/>
</dbReference>
<protein>
    <submittedName>
        <fullName evidence="5">HIT (Histidine triad) family protein</fullName>
        <ecNumber evidence="5">2.7.11.1</ecNumber>
        <ecNumber evidence="5">3.6.1.17</ecNumber>
    </submittedName>
</protein>